<dbReference type="EMBL" id="MT161383">
    <property type="protein sequence ID" value="QJB21919.1"/>
    <property type="molecule type" value="Genomic_DNA"/>
</dbReference>
<organism evidence="1 2">
    <name type="scientific">Xanthomonas phage FoX3</name>
    <dbReference type="NCBI Taxonomy" id="2723899"/>
    <lineage>
        <taxon>Viruses</taxon>
        <taxon>Duplodnaviria</taxon>
        <taxon>Heunggongvirae</taxon>
        <taxon>Uroviricota</taxon>
        <taxon>Caudoviricetes</taxon>
        <taxon>Foxunavirus</taxon>
        <taxon>Foxunavirus fox3</taxon>
    </lineage>
</organism>
<proteinExistence type="predicted"/>
<accession>A0A858NN24</accession>
<evidence type="ECO:0000313" key="1">
    <source>
        <dbReference type="EMBL" id="QJB21919.1"/>
    </source>
</evidence>
<reference evidence="1" key="1">
    <citation type="submission" date="2020-03" db="EMBL/GenBank/DDBJ databases">
        <title>Development of an integrated pest management strategy to control Xanthomonas campestris pv. campestris using bacteriophages.</title>
        <authorList>
            <person name="Holtappels D."/>
            <person name="Lavigne R."/>
            <person name="Wagemans J."/>
        </authorList>
    </citation>
    <scope>NUCLEOTIDE SEQUENCE</scope>
</reference>
<keyword evidence="2" id="KW-1185">Reference proteome</keyword>
<sequence length="88" mass="8916">MAAGYRSAGVDFDNLFDPYVQGAKPSNTGIRVGGVDIANRYAPVAFGTRRANIGYRNSAGVDIAGLFAAKGTATYPVTPPPGGGGVPV</sequence>
<dbReference type="Proteomes" id="UP000671940">
    <property type="component" value="Segment"/>
</dbReference>
<name>A0A858NN24_9CAUD</name>
<gene>
    <name evidence="1" type="ORF">XccvBFoX3_gp19</name>
</gene>
<evidence type="ECO:0000313" key="2">
    <source>
        <dbReference type="Proteomes" id="UP000671940"/>
    </source>
</evidence>
<protein>
    <submittedName>
        <fullName evidence="1">Uncharacterized protein</fullName>
    </submittedName>
</protein>